<feature type="region of interest" description="Disordered" evidence="1">
    <location>
        <begin position="759"/>
        <end position="847"/>
    </location>
</feature>
<feature type="compositionally biased region" description="Polar residues" evidence="1">
    <location>
        <begin position="1052"/>
        <end position="1061"/>
    </location>
</feature>
<dbReference type="InParanoid" id="A0A1V8SSV8"/>
<dbReference type="Proteomes" id="UP000192596">
    <property type="component" value="Unassembled WGS sequence"/>
</dbReference>
<name>A0A1V8SSV8_9PEZI</name>
<evidence type="ECO:0000256" key="1">
    <source>
        <dbReference type="SAM" id="MobiDB-lite"/>
    </source>
</evidence>
<feature type="region of interest" description="Disordered" evidence="1">
    <location>
        <begin position="1450"/>
        <end position="1470"/>
    </location>
</feature>
<feature type="compositionally biased region" description="Basic residues" evidence="1">
    <location>
        <begin position="1267"/>
        <end position="1284"/>
    </location>
</feature>
<dbReference type="STRING" id="1507870.A0A1V8SSV8"/>
<feature type="compositionally biased region" description="Polar residues" evidence="1">
    <location>
        <begin position="895"/>
        <end position="917"/>
    </location>
</feature>
<feature type="compositionally biased region" description="Polar residues" evidence="1">
    <location>
        <begin position="761"/>
        <end position="778"/>
    </location>
</feature>
<feature type="compositionally biased region" description="Polar residues" evidence="1">
    <location>
        <begin position="1569"/>
        <end position="1580"/>
    </location>
</feature>
<feature type="region of interest" description="Disordered" evidence="1">
    <location>
        <begin position="1485"/>
        <end position="1555"/>
    </location>
</feature>
<feature type="compositionally biased region" description="Polar residues" evidence="1">
    <location>
        <begin position="1450"/>
        <end position="1469"/>
    </location>
</feature>
<dbReference type="EMBL" id="NAJO01000028">
    <property type="protein sequence ID" value="OQO02243.1"/>
    <property type="molecule type" value="Genomic_DNA"/>
</dbReference>
<protein>
    <recommendedName>
        <fullName evidence="4">RRM domain-containing protein</fullName>
    </recommendedName>
</protein>
<feature type="compositionally biased region" description="Basic and acidic residues" evidence="1">
    <location>
        <begin position="1245"/>
        <end position="1254"/>
    </location>
</feature>
<feature type="compositionally biased region" description="Polar residues" evidence="1">
    <location>
        <begin position="32"/>
        <end position="41"/>
    </location>
</feature>
<feature type="region of interest" description="Disordered" evidence="1">
    <location>
        <begin position="895"/>
        <end position="932"/>
    </location>
</feature>
<feature type="compositionally biased region" description="Polar residues" evidence="1">
    <location>
        <begin position="952"/>
        <end position="964"/>
    </location>
</feature>
<feature type="compositionally biased region" description="Polar residues" evidence="1">
    <location>
        <begin position="1129"/>
        <end position="1145"/>
    </location>
</feature>
<feature type="region of interest" description="Disordered" evidence="1">
    <location>
        <begin position="444"/>
        <end position="544"/>
    </location>
</feature>
<feature type="compositionally biased region" description="Polar residues" evidence="1">
    <location>
        <begin position="505"/>
        <end position="523"/>
    </location>
</feature>
<feature type="region of interest" description="Disordered" evidence="1">
    <location>
        <begin position="262"/>
        <end position="291"/>
    </location>
</feature>
<feature type="region of interest" description="Disordered" evidence="1">
    <location>
        <begin position="1"/>
        <end position="41"/>
    </location>
</feature>
<evidence type="ECO:0000313" key="2">
    <source>
        <dbReference type="EMBL" id="OQO02243.1"/>
    </source>
</evidence>
<feature type="compositionally biased region" description="Acidic residues" evidence="1">
    <location>
        <begin position="1533"/>
        <end position="1542"/>
    </location>
</feature>
<feature type="compositionally biased region" description="Polar residues" evidence="1">
    <location>
        <begin position="1360"/>
        <end position="1370"/>
    </location>
</feature>
<accession>A0A1V8SSV8</accession>
<feature type="region of interest" description="Disordered" evidence="1">
    <location>
        <begin position="308"/>
        <end position="343"/>
    </location>
</feature>
<feature type="region of interest" description="Disordered" evidence="1">
    <location>
        <begin position="1568"/>
        <end position="1656"/>
    </location>
</feature>
<feature type="compositionally biased region" description="Basic residues" evidence="1">
    <location>
        <begin position="1510"/>
        <end position="1522"/>
    </location>
</feature>
<proteinExistence type="predicted"/>
<keyword evidence="3" id="KW-1185">Reference proteome</keyword>
<feature type="compositionally biased region" description="Low complexity" evidence="1">
    <location>
        <begin position="1598"/>
        <end position="1612"/>
    </location>
</feature>
<feature type="compositionally biased region" description="Polar residues" evidence="1">
    <location>
        <begin position="797"/>
        <end position="816"/>
    </location>
</feature>
<feature type="compositionally biased region" description="Polar residues" evidence="1">
    <location>
        <begin position="1073"/>
        <end position="1084"/>
    </location>
</feature>
<feature type="region of interest" description="Disordered" evidence="1">
    <location>
        <begin position="944"/>
        <end position="1177"/>
    </location>
</feature>
<feature type="compositionally biased region" description="Basic and acidic residues" evidence="1">
    <location>
        <begin position="821"/>
        <end position="835"/>
    </location>
</feature>
<organism evidence="2 3">
    <name type="scientific">Cryoendolithus antarcticus</name>
    <dbReference type="NCBI Taxonomy" id="1507870"/>
    <lineage>
        <taxon>Eukaryota</taxon>
        <taxon>Fungi</taxon>
        <taxon>Dikarya</taxon>
        <taxon>Ascomycota</taxon>
        <taxon>Pezizomycotina</taxon>
        <taxon>Dothideomycetes</taxon>
        <taxon>Dothideomycetidae</taxon>
        <taxon>Cladosporiales</taxon>
        <taxon>Cladosporiaceae</taxon>
        <taxon>Cryoendolithus</taxon>
    </lineage>
</organism>
<feature type="compositionally biased region" description="Low complexity" evidence="1">
    <location>
        <begin position="1626"/>
        <end position="1644"/>
    </location>
</feature>
<sequence length="1764" mass="187714">MAESTANVDQPAPPAPPTIVVEGPAGDGEAHQASSTSPSTAVAESPIYEFPDCIIASSNRYTDLRPYCDRIWAARPEYWGEVLPWDFPKTGIKDDEEGFLRQHFDQTEIHMQGGAHGAGLGFRFLGQVWWSIALYNAETLAPAIATAWWKQEEHMSWRKNPKMLAAICSRDANPETFFQPAELKMYGPKLRLQAVRHIQYQLREMEDAEGLHAPRDVSDAEAKLESAEVKTNSAGTSAPRTYSLTSTADVETALSNKETAQARVGNAQGNKAQKASVKPATGGNAGSRLNGVDHFITHVPVKHERIRVNGKTRPISSDKGSRAGRQAYNEPQHNGPALYDPERNAFEPVQPSNPMIGRQYQQNDQNMPPMRMGSGYNAGIGASSAYASGGSQPVPLHLMGQGGFPTNQYGGYQNQNQFSQVPGGNAIYALSQQDARYYQNDVYGQQAPSVPPRYIDTATPSDFAENSSRRGGGKRHASQTSRGGGGPRNSTRGRGRAGSDRHSSYDSNFNGGRNVSMPCSDNSGPHALDKNRQPSRGASNDWWNGPVRPDYETFGAPGLGYNILPTHDQSSPRIQRYNIRTTSEDYSVGGQPYYPQAQHNADPRTPQDLLESGLLCGEKAPAPGFGITSKSIGTACRHVIDLAVFNIPPSCSDEEILMAVKTMGKVAPATISRELGASYILEAVRRDHVFLTLHSHLDALTIFERADQLHLRGQALSVRVPKRYFDIKDRFFVKSQPDMHASGSLEAYYQWRRNQGVLPGTQENPVSTHDAGSSSIQRKPSYAIPPVPTISEADNVPLSTVHSENTTPAPSGTTTPRKSKPKIDRKANKAPREAENATEGAKAGTPQTMEAISASGSTSQVKIENASTAASEVIGVRNTEVKSSDTAKLEPRVITDTSNNNNTKQHSNTTLQSSPTAVHQPIDPYTASIDPSLAPAASTLMPVAHPALPTPATVTDSAASGTDEITSKKDIQLEDTEARKAASAEPDTIDDSFHTAQNSPPASATRKDADLTVNSEKAVQSEGMASKETSKTSLEPTPSPTPAAVRKVSGASKRNASSSGSIPAIPKNDIKLQKSSSAGQQKSIAAQDVKREATRLKPATANEEVSSFESAEVGPVPTSTTSVPPTPSHETAPSTPAFPDTQTTAADVKKSKNEARSNANMAKVVTTHDNVKKPDVEKTALVKPSAVAEKTDVVNQTADVEKITVEVVAEGTVGEEVTAAGAEVEKAAVEKAAVEKAAVEKAVQDKAAAAEKRKGPSQTESLSMFGKKIKPAKQKKPAKGRASIRGKPAELSVDVDLANSREAAHASITSTPTLKGDDSPEQAKTNAAKETEEVESSSTNKQGKEATATKAGGAKGQDASAPSASNSPRKQSIAADLADNVGKYLGLGSFLSKGKSATNADFGTSAASPLPTKSTNAAPVAKMVAEKRASTTTAAPQVSEFSTLLQVQDFDSPSTTTKSPGQIVYTTESSPEDITVGLGVSMAGASSSGLAATPSPAQIESIDAPPSSSKKSKKKKKSKGTGKAKATAQVEPTVDDTDAEDEPLPKGFALNDNTDWTQLDRNVALFVTRSFSTDEGSATISVRKPSKSAGEKAREAIAARSVSSSGASVVTAPHPRNLRLKRATRNESPNSASSTSSSEAARAASPPPVKQPDRARLLREQNKYLILVAADPVKLKRQQELQEAKLSIPGFGDHSRINAIDDEVAHRGPEERKKFHDAMWAIEKPGEGSSSESMDSEDEAAARVLGEIQEKGRVLGEVSEGDEE</sequence>
<evidence type="ECO:0008006" key="4">
    <source>
        <dbReference type="Google" id="ProtNLM"/>
    </source>
</evidence>
<feature type="compositionally biased region" description="Basic and acidic residues" evidence="1">
    <location>
        <begin position="965"/>
        <end position="982"/>
    </location>
</feature>
<gene>
    <name evidence="2" type="ORF">B0A48_11797</name>
</gene>
<dbReference type="OrthoDB" id="3945592at2759"/>
<feature type="region of interest" description="Disordered" evidence="1">
    <location>
        <begin position="1245"/>
        <end position="1374"/>
    </location>
</feature>
<comment type="caution">
    <text evidence="2">The sequence shown here is derived from an EMBL/GenBank/DDBJ whole genome shotgun (WGS) entry which is preliminary data.</text>
</comment>
<evidence type="ECO:0000313" key="3">
    <source>
        <dbReference type="Proteomes" id="UP000192596"/>
    </source>
</evidence>
<reference evidence="3" key="1">
    <citation type="submission" date="2017-03" db="EMBL/GenBank/DDBJ databases">
        <title>Genomes of endolithic fungi from Antarctica.</title>
        <authorList>
            <person name="Coleine C."/>
            <person name="Masonjones S."/>
            <person name="Stajich J.E."/>
        </authorList>
    </citation>
    <scope>NUCLEOTIDE SEQUENCE [LARGE SCALE GENOMIC DNA]</scope>
    <source>
        <strain evidence="3">CCFEE 5527</strain>
    </source>
</reference>